<comment type="pathway">
    <text evidence="1 7">Amino-acid biosynthesis; L-arginine biosynthesis; N(2)-acetyl-L-ornithine from L-glutamate: step 3/4.</text>
</comment>
<evidence type="ECO:0000256" key="2">
    <source>
        <dbReference type="ARBA" id="ARBA00022571"/>
    </source>
</evidence>
<feature type="domain" description="Semialdehyde dehydrogenase NAD-binding" evidence="9">
    <location>
        <begin position="3"/>
        <end position="142"/>
    </location>
</feature>
<dbReference type="InterPro" id="IPR058924">
    <property type="entry name" value="AGPR_dimerisation_dom"/>
</dbReference>
<dbReference type="FunFam" id="3.30.360.10:FF:000014">
    <property type="entry name" value="N-acetyl-gamma-glutamyl-phosphate reductase"/>
    <property type="match status" value="1"/>
</dbReference>
<dbReference type="STRING" id="1931241.BVH74_02940"/>
<comment type="similarity">
    <text evidence="7">Belongs to the NAGSA dehydrogenase family. Type 1 subfamily.</text>
</comment>
<evidence type="ECO:0000259" key="9">
    <source>
        <dbReference type="SMART" id="SM00859"/>
    </source>
</evidence>
<dbReference type="GO" id="GO:0003942">
    <property type="term" value="F:N-acetyl-gamma-glutamyl-phosphate reductase activity"/>
    <property type="evidence" value="ECO:0007669"/>
    <property type="project" value="UniProtKB-UniRule"/>
</dbReference>
<dbReference type="EC" id="1.2.1.38" evidence="7"/>
<dbReference type="GO" id="GO:0070401">
    <property type="term" value="F:NADP+ binding"/>
    <property type="evidence" value="ECO:0007669"/>
    <property type="project" value="InterPro"/>
</dbReference>
<keyword evidence="5 7" id="KW-0560">Oxidoreductase</keyword>
<feature type="active site" evidence="7 8">
    <location>
        <position position="150"/>
    </location>
</feature>
<keyword evidence="2 7" id="KW-0055">Arginine biosynthesis</keyword>
<dbReference type="Pfam" id="PF01118">
    <property type="entry name" value="Semialdhyde_dh"/>
    <property type="match status" value="1"/>
</dbReference>
<reference evidence="10 11" key="1">
    <citation type="submission" date="2017-03" db="EMBL/GenBank/DDBJ databases">
        <title>Complete genome sequence of the novel DNRA strain Pseudomonas sp. S-6-2 isolated from Chinese polluted river sediment. Journal of Biotechnology.</title>
        <authorList>
            <person name="Li J."/>
            <person name="Xiang F."/>
            <person name="Wang L."/>
            <person name="Xi L."/>
            <person name="Liu J."/>
        </authorList>
    </citation>
    <scope>NUCLEOTIDE SEQUENCE [LARGE SCALE GENOMIC DNA]</scope>
    <source>
        <strain evidence="10 11">S-6-2</strain>
    </source>
</reference>
<evidence type="ECO:0000256" key="8">
    <source>
        <dbReference type="PROSITE-ProRule" id="PRU10010"/>
    </source>
</evidence>
<dbReference type="RefSeq" id="WP_080048632.1">
    <property type="nucleotide sequence ID" value="NZ_CP020100.1"/>
</dbReference>
<dbReference type="InterPro" id="IPR023013">
    <property type="entry name" value="AGPR_AS"/>
</dbReference>
<protein>
    <recommendedName>
        <fullName evidence="7">N-acetyl-gamma-glutamyl-phosphate reductase</fullName>
        <shortName evidence="7">AGPR</shortName>
        <ecNumber evidence="7">1.2.1.38</ecNumber>
    </recommendedName>
    <alternativeName>
        <fullName evidence="7">N-acetyl-glutamate semialdehyde dehydrogenase</fullName>
        <shortName evidence="7">NAGSA dehydrogenase</shortName>
    </alternativeName>
</protein>
<dbReference type="Proteomes" id="UP000243488">
    <property type="component" value="Chromosome"/>
</dbReference>
<dbReference type="PROSITE" id="PS01224">
    <property type="entry name" value="ARGC"/>
    <property type="match status" value="1"/>
</dbReference>
<dbReference type="SUPFAM" id="SSF55347">
    <property type="entry name" value="Glyceraldehyde-3-phosphate dehydrogenase-like, C-terminal domain"/>
    <property type="match status" value="1"/>
</dbReference>
<comment type="function">
    <text evidence="7">Catalyzes the NADPH-dependent reduction of N-acetyl-5-glutamyl phosphate to yield N-acetyl-L-glutamate 5-semialdehyde.</text>
</comment>
<dbReference type="PANTHER" id="PTHR32338">
    <property type="entry name" value="N-ACETYL-GAMMA-GLUTAMYL-PHOSPHATE REDUCTASE, CHLOROPLASTIC-RELATED-RELATED"/>
    <property type="match status" value="1"/>
</dbReference>
<dbReference type="CDD" id="cd23934">
    <property type="entry name" value="AGPR_1_C"/>
    <property type="match status" value="1"/>
</dbReference>
<dbReference type="KEGG" id="ppha:BVH74_02940"/>
<dbReference type="Gene3D" id="3.40.50.720">
    <property type="entry name" value="NAD(P)-binding Rossmann-like Domain"/>
    <property type="match status" value="1"/>
</dbReference>
<evidence type="ECO:0000256" key="6">
    <source>
        <dbReference type="ARBA" id="ARBA00050557"/>
    </source>
</evidence>
<comment type="catalytic activity">
    <reaction evidence="6 7">
        <text>N-acetyl-L-glutamate 5-semialdehyde + phosphate + NADP(+) = N-acetyl-L-glutamyl 5-phosphate + NADPH + H(+)</text>
        <dbReference type="Rhea" id="RHEA:21588"/>
        <dbReference type="ChEBI" id="CHEBI:15378"/>
        <dbReference type="ChEBI" id="CHEBI:29123"/>
        <dbReference type="ChEBI" id="CHEBI:43474"/>
        <dbReference type="ChEBI" id="CHEBI:57783"/>
        <dbReference type="ChEBI" id="CHEBI:57936"/>
        <dbReference type="ChEBI" id="CHEBI:58349"/>
        <dbReference type="EC" id="1.2.1.38"/>
    </reaction>
</comment>
<dbReference type="Gene3D" id="3.30.360.10">
    <property type="entry name" value="Dihydrodipicolinate Reductase, domain 2"/>
    <property type="match status" value="1"/>
</dbReference>
<dbReference type="InterPro" id="IPR050085">
    <property type="entry name" value="AGPR"/>
</dbReference>
<keyword evidence="3 7" id="KW-0028">Amino-acid biosynthesis</keyword>
<evidence type="ECO:0000256" key="1">
    <source>
        <dbReference type="ARBA" id="ARBA00004862"/>
    </source>
</evidence>
<name>A0A1V0B1X3_9GAMM</name>
<dbReference type="InterPro" id="IPR036291">
    <property type="entry name" value="NAD(P)-bd_dom_sf"/>
</dbReference>
<evidence type="ECO:0000313" key="10">
    <source>
        <dbReference type="EMBL" id="AQZ93774.1"/>
    </source>
</evidence>
<dbReference type="SMART" id="SM00859">
    <property type="entry name" value="Semialdhyde_dh"/>
    <property type="match status" value="1"/>
</dbReference>
<dbReference type="CDD" id="cd17895">
    <property type="entry name" value="AGPR_1_N"/>
    <property type="match status" value="1"/>
</dbReference>
<dbReference type="SUPFAM" id="SSF51735">
    <property type="entry name" value="NAD(P)-binding Rossmann-fold domains"/>
    <property type="match status" value="1"/>
</dbReference>
<accession>A0A1V0B1X3</accession>
<gene>
    <name evidence="7" type="primary">argC</name>
    <name evidence="10" type="ORF">BVH74_02940</name>
</gene>
<proteinExistence type="inferred from homology"/>
<evidence type="ECO:0000256" key="4">
    <source>
        <dbReference type="ARBA" id="ARBA00022857"/>
    </source>
</evidence>
<evidence type="ECO:0000256" key="3">
    <source>
        <dbReference type="ARBA" id="ARBA00022605"/>
    </source>
</evidence>
<dbReference type="Pfam" id="PF22698">
    <property type="entry name" value="Semialdhyde_dhC_1"/>
    <property type="match status" value="1"/>
</dbReference>
<keyword evidence="4 7" id="KW-0521">NADP</keyword>
<comment type="subcellular location">
    <subcellularLocation>
        <location evidence="7">Cytoplasm</location>
    </subcellularLocation>
</comment>
<sequence>MIKVGIVGGTGYTGVELLRLLAQHPQARVEVITSRSEDGVKVADLYPNLRGHYDGLAFSVPDVNRLGACDVVFFATPHGVAHALAGELLATGTRIIDLSADFRLRDAEEWSRWYGQPHGAPQLLEQAVYGLPEVNREAIRSARLIAVPGCYPTATQLGLIPLLEAGLADPAQLIADCKSGVSGAGRGASVGSLLCEASESMKAYAVAGHRHLPEIRQGLNLAAGQPVGLTFVPHLTPMIRGIHATLYASVKDRSVDLQALFEQRYAAEPFVDVMPAGSHPETRSVKGANTCRIAVHRPQGGDLVVVLSVIDNLVKGASGQAVQNMNIAMGLEETLGLSHPALMP</sequence>
<dbReference type="InterPro" id="IPR000706">
    <property type="entry name" value="AGPR_type-1"/>
</dbReference>
<keyword evidence="11" id="KW-1185">Reference proteome</keyword>
<dbReference type="AlphaFoldDB" id="A0A1V0B1X3"/>
<evidence type="ECO:0000256" key="5">
    <source>
        <dbReference type="ARBA" id="ARBA00023002"/>
    </source>
</evidence>
<organism evidence="10 11">
    <name type="scientific">Halopseudomonas phragmitis</name>
    <dbReference type="NCBI Taxonomy" id="1931241"/>
    <lineage>
        <taxon>Bacteria</taxon>
        <taxon>Pseudomonadati</taxon>
        <taxon>Pseudomonadota</taxon>
        <taxon>Gammaproteobacteria</taxon>
        <taxon>Pseudomonadales</taxon>
        <taxon>Pseudomonadaceae</taxon>
        <taxon>Halopseudomonas</taxon>
    </lineage>
</organism>
<dbReference type="NCBIfam" id="TIGR01850">
    <property type="entry name" value="argC"/>
    <property type="match status" value="1"/>
</dbReference>
<keyword evidence="7" id="KW-0963">Cytoplasm</keyword>
<dbReference type="GO" id="GO:0051287">
    <property type="term" value="F:NAD binding"/>
    <property type="evidence" value="ECO:0007669"/>
    <property type="project" value="InterPro"/>
</dbReference>
<evidence type="ECO:0000256" key="7">
    <source>
        <dbReference type="HAMAP-Rule" id="MF_00150"/>
    </source>
</evidence>
<evidence type="ECO:0000313" key="11">
    <source>
        <dbReference type="Proteomes" id="UP000243488"/>
    </source>
</evidence>
<dbReference type="InterPro" id="IPR000534">
    <property type="entry name" value="Semialdehyde_DH_NAD-bd"/>
</dbReference>
<dbReference type="HAMAP" id="MF_00150">
    <property type="entry name" value="ArgC_type1"/>
    <property type="match status" value="1"/>
</dbReference>
<dbReference type="EMBL" id="CP020100">
    <property type="protein sequence ID" value="AQZ93774.1"/>
    <property type="molecule type" value="Genomic_DNA"/>
</dbReference>
<dbReference type="PANTHER" id="PTHR32338:SF10">
    <property type="entry name" value="N-ACETYL-GAMMA-GLUTAMYL-PHOSPHATE REDUCTASE, CHLOROPLASTIC-RELATED"/>
    <property type="match status" value="1"/>
</dbReference>
<dbReference type="UniPathway" id="UPA00068">
    <property type="reaction ID" value="UER00108"/>
</dbReference>
<dbReference type="GO" id="GO:0006526">
    <property type="term" value="P:L-arginine biosynthetic process"/>
    <property type="evidence" value="ECO:0007669"/>
    <property type="project" value="UniProtKB-UniRule"/>
</dbReference>
<dbReference type="GO" id="GO:0005737">
    <property type="term" value="C:cytoplasm"/>
    <property type="evidence" value="ECO:0007669"/>
    <property type="project" value="UniProtKB-SubCell"/>
</dbReference>